<keyword evidence="2" id="KW-1185">Reference proteome</keyword>
<name>A0ACB7SDZ8_HYAAI</name>
<dbReference type="Proteomes" id="UP000821845">
    <property type="component" value="Chromosome 5"/>
</dbReference>
<sequence>MEAHFRASRRQLLRGGKCIARWRTRPARGRKDASSACIENTGSAPNERPPAFTCALQCPAPRHSGTHYEGQAKRPVACQGKPINPGIVAPSPVLGFPCGGKANRWEKHMTLVA</sequence>
<organism evidence="1 2">
    <name type="scientific">Hyalomma asiaticum</name>
    <name type="common">Tick</name>
    <dbReference type="NCBI Taxonomy" id="266040"/>
    <lineage>
        <taxon>Eukaryota</taxon>
        <taxon>Metazoa</taxon>
        <taxon>Ecdysozoa</taxon>
        <taxon>Arthropoda</taxon>
        <taxon>Chelicerata</taxon>
        <taxon>Arachnida</taxon>
        <taxon>Acari</taxon>
        <taxon>Parasitiformes</taxon>
        <taxon>Ixodida</taxon>
        <taxon>Ixodoidea</taxon>
        <taxon>Ixodidae</taxon>
        <taxon>Hyalomminae</taxon>
        <taxon>Hyalomma</taxon>
    </lineage>
</organism>
<comment type="caution">
    <text evidence="1">The sequence shown here is derived from an EMBL/GenBank/DDBJ whole genome shotgun (WGS) entry which is preliminary data.</text>
</comment>
<reference evidence="1" key="1">
    <citation type="submission" date="2020-05" db="EMBL/GenBank/DDBJ databases">
        <title>Large-scale comparative analyses of tick genomes elucidate their genetic diversity and vector capacities.</title>
        <authorList>
            <person name="Jia N."/>
            <person name="Wang J."/>
            <person name="Shi W."/>
            <person name="Du L."/>
            <person name="Sun Y."/>
            <person name="Zhan W."/>
            <person name="Jiang J."/>
            <person name="Wang Q."/>
            <person name="Zhang B."/>
            <person name="Ji P."/>
            <person name="Sakyi L.B."/>
            <person name="Cui X."/>
            <person name="Yuan T."/>
            <person name="Jiang B."/>
            <person name="Yang W."/>
            <person name="Lam T.T.-Y."/>
            <person name="Chang Q."/>
            <person name="Ding S."/>
            <person name="Wang X."/>
            <person name="Zhu J."/>
            <person name="Ruan X."/>
            <person name="Zhao L."/>
            <person name="Wei J."/>
            <person name="Que T."/>
            <person name="Du C."/>
            <person name="Cheng J."/>
            <person name="Dai P."/>
            <person name="Han X."/>
            <person name="Huang E."/>
            <person name="Gao Y."/>
            <person name="Liu J."/>
            <person name="Shao H."/>
            <person name="Ye R."/>
            <person name="Li L."/>
            <person name="Wei W."/>
            <person name="Wang X."/>
            <person name="Wang C."/>
            <person name="Yang T."/>
            <person name="Huo Q."/>
            <person name="Li W."/>
            <person name="Guo W."/>
            <person name="Chen H."/>
            <person name="Zhou L."/>
            <person name="Ni X."/>
            <person name="Tian J."/>
            <person name="Zhou Y."/>
            <person name="Sheng Y."/>
            <person name="Liu T."/>
            <person name="Pan Y."/>
            <person name="Xia L."/>
            <person name="Li J."/>
            <person name="Zhao F."/>
            <person name="Cao W."/>
        </authorList>
    </citation>
    <scope>NUCLEOTIDE SEQUENCE</scope>
    <source>
        <strain evidence="1">Hyas-2018</strain>
    </source>
</reference>
<accession>A0ACB7SDZ8</accession>
<proteinExistence type="predicted"/>
<protein>
    <submittedName>
        <fullName evidence="1">Uncharacterized protein</fullName>
    </submittedName>
</protein>
<evidence type="ECO:0000313" key="2">
    <source>
        <dbReference type="Proteomes" id="UP000821845"/>
    </source>
</evidence>
<gene>
    <name evidence="1" type="ORF">HPB50_023992</name>
</gene>
<dbReference type="EMBL" id="CM023485">
    <property type="protein sequence ID" value="KAH6931372.1"/>
    <property type="molecule type" value="Genomic_DNA"/>
</dbReference>
<evidence type="ECO:0000313" key="1">
    <source>
        <dbReference type="EMBL" id="KAH6931372.1"/>
    </source>
</evidence>